<evidence type="ECO:0000313" key="15">
    <source>
        <dbReference type="EMBL" id="OHX18013.1"/>
    </source>
</evidence>
<evidence type="ECO:0000256" key="2">
    <source>
        <dbReference type="ARBA" id="ARBA00010752"/>
    </source>
</evidence>
<dbReference type="CDD" id="cd00140">
    <property type="entry name" value="beta_clamp"/>
    <property type="match status" value="1"/>
</dbReference>
<dbReference type="RefSeq" id="WP_071114241.1">
    <property type="nucleotide sequence ID" value="NZ_MKCS01000001.1"/>
</dbReference>
<evidence type="ECO:0000256" key="9">
    <source>
        <dbReference type="ARBA" id="ARBA00023125"/>
    </source>
</evidence>
<evidence type="ECO:0000259" key="13">
    <source>
        <dbReference type="Pfam" id="PF02768"/>
    </source>
</evidence>
<dbReference type="GO" id="GO:0003677">
    <property type="term" value="F:DNA binding"/>
    <property type="evidence" value="ECO:0007669"/>
    <property type="project" value="UniProtKB-UniRule"/>
</dbReference>
<dbReference type="EMBL" id="MKCS01000001">
    <property type="protein sequence ID" value="OHX13636.1"/>
    <property type="molecule type" value="Genomic_DNA"/>
</dbReference>
<evidence type="ECO:0000256" key="6">
    <source>
        <dbReference type="ARBA" id="ARBA00022695"/>
    </source>
</evidence>
<accession>A0A1S1X328</accession>
<dbReference type="InterPro" id="IPR046938">
    <property type="entry name" value="DNA_clamp_sf"/>
</dbReference>
<evidence type="ECO:0000313" key="14">
    <source>
        <dbReference type="EMBL" id="OHX13636.1"/>
    </source>
</evidence>
<dbReference type="GO" id="GO:0003887">
    <property type="term" value="F:DNA-directed DNA polymerase activity"/>
    <property type="evidence" value="ECO:0007669"/>
    <property type="project" value="UniProtKB-UniRule"/>
</dbReference>
<evidence type="ECO:0000256" key="5">
    <source>
        <dbReference type="ARBA" id="ARBA00022679"/>
    </source>
</evidence>
<dbReference type="PIRSF" id="PIRSF000804">
    <property type="entry name" value="DNA_pol_III_b"/>
    <property type="match status" value="1"/>
</dbReference>
<dbReference type="InterPro" id="IPR001001">
    <property type="entry name" value="DNA_polIII_beta"/>
</dbReference>
<comment type="caution">
    <text evidence="14">The sequence shown here is derived from an EMBL/GenBank/DDBJ whole genome shotgun (WGS) entry which is preliminary data.</text>
</comment>
<sequence>MLLLQTERDALLKPLAAICGVVERRHTLPILSHALIEADGGGLSLLASDLEIQLRSHSAIACAQPFRLCAPARKLQDILRALPAGSPVQLRRKGEQLLLQAGGSRFQLQTLPADDFPLLAEGRRQTTELELAQGPLKRKLEQILYAMAGNDIRPYLNGLLLQLDGSELLLVAADGIRLALQRCPLGKNAPAAQAILPRKAALELAKLLRDDDDARLTVTLQDGQVGFELGSQRMISKLLDARAPDYLRLLPDSHDCVLSLPRQPLLEAVQRVAVLAHAKFRQLELAIRPGQLTVRCRNAEREEAEEHLPIDWQGAELDASFNLQYLLDVLASQQAEHLTFGFGNGLRGLLITNPLEPHFQYLAMPLRG</sequence>
<evidence type="ECO:0000313" key="16">
    <source>
        <dbReference type="Proteomes" id="UP000180088"/>
    </source>
</evidence>
<organism evidence="14 16">
    <name type="scientific">Chromobacterium sphagni</name>
    <dbReference type="NCBI Taxonomy" id="1903179"/>
    <lineage>
        <taxon>Bacteria</taxon>
        <taxon>Pseudomonadati</taxon>
        <taxon>Pseudomonadota</taxon>
        <taxon>Betaproteobacteria</taxon>
        <taxon>Neisseriales</taxon>
        <taxon>Chromobacteriaceae</taxon>
        <taxon>Chromobacterium</taxon>
    </lineage>
</organism>
<keyword evidence="4 10" id="KW-0963">Cytoplasm</keyword>
<keyword evidence="5 10" id="KW-0808">Transferase</keyword>
<gene>
    <name evidence="15" type="ORF">BI344_10720</name>
    <name evidence="14" type="ORF">BI347_09000</name>
</gene>
<dbReference type="PANTHER" id="PTHR30478:SF0">
    <property type="entry name" value="BETA SLIDING CLAMP"/>
    <property type="match status" value="1"/>
</dbReference>
<feature type="domain" description="DNA polymerase III beta sliding clamp central" evidence="12">
    <location>
        <begin position="131"/>
        <end position="245"/>
    </location>
</feature>
<dbReference type="GO" id="GO:0008408">
    <property type="term" value="F:3'-5' exonuclease activity"/>
    <property type="evidence" value="ECO:0007669"/>
    <property type="project" value="InterPro"/>
</dbReference>
<dbReference type="GO" id="GO:0009360">
    <property type="term" value="C:DNA polymerase III complex"/>
    <property type="evidence" value="ECO:0007669"/>
    <property type="project" value="InterPro"/>
</dbReference>
<evidence type="ECO:0000256" key="7">
    <source>
        <dbReference type="ARBA" id="ARBA00022705"/>
    </source>
</evidence>
<feature type="domain" description="DNA polymerase III beta sliding clamp N-terminal" evidence="11">
    <location>
        <begin position="5"/>
        <end position="119"/>
    </location>
</feature>
<dbReference type="NCBIfam" id="TIGR00663">
    <property type="entry name" value="dnan"/>
    <property type="match status" value="1"/>
</dbReference>
<dbReference type="GO" id="GO:0006271">
    <property type="term" value="P:DNA strand elongation involved in DNA replication"/>
    <property type="evidence" value="ECO:0007669"/>
    <property type="project" value="TreeGrafter"/>
</dbReference>
<reference evidence="16 17" key="1">
    <citation type="submission" date="2016-09" db="EMBL/GenBank/DDBJ databases">
        <title>Chromobacterium muskegensis sp. nov., an insecticidal bacterium isolated from Sphagnum bogs.</title>
        <authorList>
            <person name="Sparks M.E."/>
            <person name="Blackburn M.B."/>
            <person name="Gundersen-Rindal D.E."/>
            <person name="Mitchell A."/>
            <person name="Farrar R."/>
            <person name="Kuhar D."/>
        </authorList>
    </citation>
    <scope>NUCLEOTIDE SEQUENCE [LARGE SCALE GENOMIC DNA]</scope>
    <source>
        <strain evidence="15 17">14B-1</strain>
        <strain evidence="14 16">37-2</strain>
    </source>
</reference>
<dbReference type="Gene3D" id="3.70.10.10">
    <property type="match status" value="1"/>
</dbReference>
<dbReference type="Proteomes" id="UP000180280">
    <property type="component" value="Unassembled WGS sequence"/>
</dbReference>
<proteinExistence type="inferred from homology"/>
<dbReference type="InterPro" id="IPR022634">
    <property type="entry name" value="DNA_polIII_beta_N"/>
</dbReference>
<dbReference type="Proteomes" id="UP000180088">
    <property type="component" value="Unassembled WGS sequence"/>
</dbReference>
<evidence type="ECO:0000256" key="8">
    <source>
        <dbReference type="ARBA" id="ARBA00022932"/>
    </source>
</evidence>
<dbReference type="Pfam" id="PF02767">
    <property type="entry name" value="DNA_pol3_beta_2"/>
    <property type="match status" value="1"/>
</dbReference>
<name>A0A1S1X328_9NEIS</name>
<dbReference type="Pfam" id="PF00712">
    <property type="entry name" value="DNA_pol3_beta"/>
    <property type="match status" value="1"/>
</dbReference>
<keyword evidence="7 10" id="KW-0235">DNA replication</keyword>
<dbReference type="SUPFAM" id="SSF55979">
    <property type="entry name" value="DNA clamp"/>
    <property type="match status" value="3"/>
</dbReference>
<evidence type="ECO:0000313" key="17">
    <source>
        <dbReference type="Proteomes" id="UP000180280"/>
    </source>
</evidence>
<evidence type="ECO:0000256" key="10">
    <source>
        <dbReference type="PIRNR" id="PIRNR000804"/>
    </source>
</evidence>
<dbReference type="AlphaFoldDB" id="A0A1S1X328"/>
<evidence type="ECO:0000256" key="4">
    <source>
        <dbReference type="ARBA" id="ARBA00022490"/>
    </source>
</evidence>
<evidence type="ECO:0000256" key="3">
    <source>
        <dbReference type="ARBA" id="ARBA00021035"/>
    </source>
</evidence>
<keyword evidence="6 10" id="KW-0548">Nucleotidyltransferase</keyword>
<dbReference type="STRING" id="1903179.BI347_09000"/>
<comment type="subunit">
    <text evidence="10">Forms a ring-shaped head-to-tail homodimer around DNA.</text>
</comment>
<keyword evidence="17" id="KW-1185">Reference proteome</keyword>
<dbReference type="InterPro" id="IPR022637">
    <property type="entry name" value="DNA_polIII_beta_cen"/>
</dbReference>
<keyword evidence="9" id="KW-0238">DNA-binding</keyword>
<dbReference type="GO" id="GO:0005737">
    <property type="term" value="C:cytoplasm"/>
    <property type="evidence" value="ECO:0007669"/>
    <property type="project" value="UniProtKB-SubCell"/>
</dbReference>
<dbReference type="EMBL" id="MKCT01000061">
    <property type="protein sequence ID" value="OHX18013.1"/>
    <property type="molecule type" value="Genomic_DNA"/>
</dbReference>
<keyword evidence="8 10" id="KW-0239">DNA-directed DNA polymerase</keyword>
<dbReference type="InterPro" id="IPR022635">
    <property type="entry name" value="DNA_polIII_beta_C"/>
</dbReference>
<dbReference type="OrthoDB" id="8421503at2"/>
<evidence type="ECO:0000259" key="11">
    <source>
        <dbReference type="Pfam" id="PF00712"/>
    </source>
</evidence>
<comment type="function">
    <text evidence="10">Confers DNA tethering and processivity to DNA polymerases and other proteins. Acts as a clamp, forming a ring around DNA (a reaction catalyzed by the clamp-loading complex) which diffuses in an ATP-independent manner freely and bidirectionally along dsDNA. Initially characterized for its ability to contact the catalytic subunit of DNA polymerase III (Pol III), a complex, multichain enzyme responsible for most of the replicative synthesis in bacteria; Pol III exhibits 3'-5' exonuclease proofreading activity. The beta chain is required for initiation of replication as well as for processivity of DNA replication.</text>
</comment>
<evidence type="ECO:0000256" key="1">
    <source>
        <dbReference type="ARBA" id="ARBA00004496"/>
    </source>
</evidence>
<comment type="similarity">
    <text evidence="2 10">Belongs to the beta sliding clamp family.</text>
</comment>
<dbReference type="Pfam" id="PF02768">
    <property type="entry name" value="DNA_pol3_beta_3"/>
    <property type="match status" value="1"/>
</dbReference>
<dbReference type="Gene3D" id="3.10.150.10">
    <property type="entry name" value="DNA Polymerase III, subunit A, domain 2"/>
    <property type="match status" value="1"/>
</dbReference>
<comment type="subcellular location">
    <subcellularLocation>
        <location evidence="1 10">Cytoplasm</location>
    </subcellularLocation>
</comment>
<evidence type="ECO:0000259" key="12">
    <source>
        <dbReference type="Pfam" id="PF02767"/>
    </source>
</evidence>
<dbReference type="PANTHER" id="PTHR30478">
    <property type="entry name" value="DNA POLYMERASE III SUBUNIT BETA"/>
    <property type="match status" value="1"/>
</dbReference>
<feature type="domain" description="DNA polymerase III beta sliding clamp C-terminal" evidence="13">
    <location>
        <begin position="248"/>
        <end position="367"/>
    </location>
</feature>
<dbReference type="SMART" id="SM00480">
    <property type="entry name" value="POL3Bc"/>
    <property type="match status" value="1"/>
</dbReference>
<protein>
    <recommendedName>
        <fullName evidence="3 10">Beta sliding clamp</fullName>
    </recommendedName>
</protein>